<dbReference type="PANTHER" id="PTHR44757">
    <property type="entry name" value="DIGUANYLATE CYCLASE DGCP"/>
    <property type="match status" value="1"/>
</dbReference>
<dbReference type="Gene3D" id="3.20.20.450">
    <property type="entry name" value="EAL domain"/>
    <property type="match status" value="1"/>
</dbReference>
<name>A0A1M6UBI7_9BRAD</name>
<dbReference type="Gene3D" id="3.30.70.270">
    <property type="match status" value="1"/>
</dbReference>
<reference evidence="3 4" key="1">
    <citation type="submission" date="2016-10" db="EMBL/GenBank/DDBJ databases">
        <authorList>
            <person name="de Groot N.N."/>
        </authorList>
    </citation>
    <scope>NUCLEOTIDE SEQUENCE [LARGE SCALE GENOMIC DNA]</scope>
    <source>
        <strain evidence="3 4">GAS522</strain>
    </source>
</reference>
<dbReference type="InterPro" id="IPR001633">
    <property type="entry name" value="EAL_dom"/>
</dbReference>
<feature type="domain" description="GGDEF" evidence="2">
    <location>
        <begin position="53"/>
        <end position="185"/>
    </location>
</feature>
<dbReference type="SMART" id="SM00052">
    <property type="entry name" value="EAL"/>
    <property type="match status" value="1"/>
</dbReference>
<feature type="domain" description="EAL" evidence="1">
    <location>
        <begin position="194"/>
        <end position="443"/>
    </location>
</feature>
<dbReference type="InterPro" id="IPR052155">
    <property type="entry name" value="Biofilm_reg_signaling"/>
</dbReference>
<accession>A0A1M6UBI7</accession>
<protein>
    <submittedName>
        <fullName evidence="3">Diguanylate cyclase (GGDEF) domain-containing protein</fullName>
    </submittedName>
</protein>
<dbReference type="EMBL" id="FNTI01000001">
    <property type="protein sequence ID" value="SEC43756.1"/>
    <property type="molecule type" value="Genomic_DNA"/>
</dbReference>
<evidence type="ECO:0000313" key="3">
    <source>
        <dbReference type="EMBL" id="SEC43756.1"/>
    </source>
</evidence>
<dbReference type="InterPro" id="IPR029787">
    <property type="entry name" value="Nucleotide_cyclase"/>
</dbReference>
<sequence length="470" mass="51889">MEHHLARYAHAVDFTTQPAEYFAYHDLLTGLPNRTAFSAHLTRTVEAASATATSFAVVCFDLDRFKDINDTFGHAVGDDVLNAVATRLKLAAQDQFLTRIGGDGFIMIVPDPIQADLRRRLIAVQHAVGAELNIAGHTHRIRFSAGVAIFPNHGSSSEIEIVSNADEALRQAKRDGPESIRFFDTEMERRIRHRACIQRDLQSTIERNGLDLHYQPVALDTGEVVAFEALARWYHPKKGNISPGDFIPIAEESGQILQLSRWVLRQACQQAASWKRPLDIAVNLSPVQFQHEDLPALIGSVLSETGLAPKRLELEITEGALILDCDRALVTLTKLRKIGVQIVLDDFGTGYSSLSYLRDFPFSKIKIDRSFIEKIGVQDSAKAIIHAVIGLGHSMKMAVTAEGVETEEQLKYLRDEGCDLIQGYLIGRPAPIESYATLTGNIVSPNRSIYCSGGRLEKASLAGLGFNYTL</sequence>
<dbReference type="PROSITE" id="PS50883">
    <property type="entry name" value="EAL"/>
    <property type="match status" value="1"/>
</dbReference>
<dbReference type="SMART" id="SM00267">
    <property type="entry name" value="GGDEF"/>
    <property type="match status" value="1"/>
</dbReference>
<dbReference type="PROSITE" id="PS50887">
    <property type="entry name" value="GGDEF"/>
    <property type="match status" value="1"/>
</dbReference>
<dbReference type="CDD" id="cd01948">
    <property type="entry name" value="EAL"/>
    <property type="match status" value="1"/>
</dbReference>
<dbReference type="InterPro" id="IPR035919">
    <property type="entry name" value="EAL_sf"/>
</dbReference>
<evidence type="ECO:0000259" key="2">
    <source>
        <dbReference type="PROSITE" id="PS50887"/>
    </source>
</evidence>
<dbReference type="SUPFAM" id="SSF141868">
    <property type="entry name" value="EAL domain-like"/>
    <property type="match status" value="1"/>
</dbReference>
<proteinExistence type="predicted"/>
<dbReference type="AlphaFoldDB" id="A0A1M6UBI7"/>
<dbReference type="CDD" id="cd01949">
    <property type="entry name" value="GGDEF"/>
    <property type="match status" value="1"/>
</dbReference>
<gene>
    <name evidence="3" type="ORF">SAMN05444171_1409</name>
</gene>
<dbReference type="InterPro" id="IPR043128">
    <property type="entry name" value="Rev_trsase/Diguanyl_cyclase"/>
</dbReference>
<dbReference type="InterPro" id="IPR000160">
    <property type="entry name" value="GGDEF_dom"/>
</dbReference>
<organism evidence="3 4">
    <name type="scientific">Bradyrhizobium lablabi</name>
    <dbReference type="NCBI Taxonomy" id="722472"/>
    <lineage>
        <taxon>Bacteria</taxon>
        <taxon>Pseudomonadati</taxon>
        <taxon>Pseudomonadota</taxon>
        <taxon>Alphaproteobacteria</taxon>
        <taxon>Hyphomicrobiales</taxon>
        <taxon>Nitrobacteraceae</taxon>
        <taxon>Bradyrhizobium</taxon>
    </lineage>
</organism>
<dbReference type="NCBIfam" id="TIGR00254">
    <property type="entry name" value="GGDEF"/>
    <property type="match status" value="1"/>
</dbReference>
<dbReference type="Proteomes" id="UP000183208">
    <property type="component" value="Unassembled WGS sequence"/>
</dbReference>
<dbReference type="SUPFAM" id="SSF55073">
    <property type="entry name" value="Nucleotide cyclase"/>
    <property type="match status" value="1"/>
</dbReference>
<dbReference type="RefSeq" id="WP_074817227.1">
    <property type="nucleotide sequence ID" value="NZ_FNTI01000001.1"/>
</dbReference>
<evidence type="ECO:0000259" key="1">
    <source>
        <dbReference type="PROSITE" id="PS50883"/>
    </source>
</evidence>
<evidence type="ECO:0000313" key="4">
    <source>
        <dbReference type="Proteomes" id="UP000183208"/>
    </source>
</evidence>
<dbReference type="OrthoDB" id="9814202at2"/>
<dbReference type="Pfam" id="PF00563">
    <property type="entry name" value="EAL"/>
    <property type="match status" value="1"/>
</dbReference>
<dbReference type="PANTHER" id="PTHR44757:SF2">
    <property type="entry name" value="BIOFILM ARCHITECTURE MAINTENANCE PROTEIN MBAA"/>
    <property type="match status" value="1"/>
</dbReference>
<dbReference type="Pfam" id="PF00990">
    <property type="entry name" value="GGDEF"/>
    <property type="match status" value="1"/>
</dbReference>